<dbReference type="InterPro" id="IPR006710">
    <property type="entry name" value="Glyco_hydro_43"/>
</dbReference>
<evidence type="ECO:0000256" key="2">
    <source>
        <dbReference type="ARBA" id="ARBA00022801"/>
    </source>
</evidence>
<accession>A0A495EBW7</accession>
<dbReference type="RefSeq" id="WP_121063526.1">
    <property type="nucleotide sequence ID" value="NZ_RBIQ01000007.1"/>
</dbReference>
<dbReference type="SUPFAM" id="SSF75005">
    <property type="entry name" value="Arabinanase/levansucrase/invertase"/>
    <property type="match status" value="1"/>
</dbReference>
<evidence type="ECO:0000256" key="4">
    <source>
        <dbReference type="RuleBase" id="RU361187"/>
    </source>
</evidence>
<dbReference type="Pfam" id="PF04616">
    <property type="entry name" value="Glyco_hydro_43"/>
    <property type="match status" value="1"/>
</dbReference>
<dbReference type="Gene3D" id="2.115.10.20">
    <property type="entry name" value="Glycosyl hydrolase domain, family 43"/>
    <property type="match status" value="2"/>
</dbReference>
<evidence type="ECO:0000256" key="3">
    <source>
        <dbReference type="ARBA" id="ARBA00023295"/>
    </source>
</evidence>
<dbReference type="Proteomes" id="UP000269412">
    <property type="component" value="Unassembled WGS sequence"/>
</dbReference>
<proteinExistence type="inferred from homology"/>
<dbReference type="InterPro" id="IPR023296">
    <property type="entry name" value="Glyco_hydro_beta-prop_sf"/>
</dbReference>
<keyword evidence="2 4" id="KW-0378">Hydrolase</keyword>
<keyword evidence="3 4" id="KW-0326">Glycosidase</keyword>
<organism evidence="5 6">
    <name type="scientific">Maribacter vaceletii</name>
    <dbReference type="NCBI Taxonomy" id="1206816"/>
    <lineage>
        <taxon>Bacteria</taxon>
        <taxon>Pseudomonadati</taxon>
        <taxon>Bacteroidota</taxon>
        <taxon>Flavobacteriia</taxon>
        <taxon>Flavobacteriales</taxon>
        <taxon>Flavobacteriaceae</taxon>
        <taxon>Maribacter</taxon>
    </lineage>
</organism>
<dbReference type="GO" id="GO:0004553">
    <property type="term" value="F:hydrolase activity, hydrolyzing O-glycosyl compounds"/>
    <property type="evidence" value="ECO:0007669"/>
    <property type="project" value="InterPro"/>
</dbReference>
<comment type="similarity">
    <text evidence="1 4">Belongs to the glycosyl hydrolase 43 family.</text>
</comment>
<dbReference type="EMBL" id="RBIQ01000007">
    <property type="protein sequence ID" value="RKR14372.1"/>
    <property type="molecule type" value="Genomic_DNA"/>
</dbReference>
<dbReference type="GO" id="GO:0005975">
    <property type="term" value="P:carbohydrate metabolic process"/>
    <property type="evidence" value="ECO:0007669"/>
    <property type="project" value="InterPro"/>
</dbReference>
<sequence length="331" mass="38377">MLTRTLIFLFTISSFTICCSQNKKRKKNLIPKQANNFVEIYKPDGDIFFGPDTKELKEGKFYERWIPNDHTFVKAEDGKWHIFGITHPYTDPKLGNIHQGEFASFHAISSVTNFKESIAVDHYADLPKILPPKERPGEITANHAPYILKKDKLYYMVYGHSPIRLATSPDLYTWTPKGELFKEEKGARDPNLLLHNGTYYMSYCSEKCVRMRTSKDLINWSKAETILVTNEFDPESPTVIFHNNAFYLFVCSWKKGQWDKVSLMGAYTHDAHVYLSYDLKDFGSDNEKEIAILNAHAPEIFQGEDSQWYISSVVWPNYGVNVDKLEWVEKE</sequence>
<reference evidence="5 6" key="1">
    <citation type="submission" date="2018-10" db="EMBL/GenBank/DDBJ databases">
        <title>Genomic Encyclopedia of Archaeal and Bacterial Type Strains, Phase II (KMG-II): from individual species to whole genera.</title>
        <authorList>
            <person name="Goeker M."/>
        </authorList>
    </citation>
    <scope>NUCLEOTIDE SEQUENCE [LARGE SCALE GENOMIC DNA]</scope>
    <source>
        <strain evidence="5 6">DSM 25230</strain>
    </source>
</reference>
<comment type="caution">
    <text evidence="5">The sequence shown here is derived from an EMBL/GenBank/DDBJ whole genome shotgun (WGS) entry which is preliminary data.</text>
</comment>
<protein>
    <submittedName>
        <fullName evidence="5">Glycosyl hydrolase family 43</fullName>
    </submittedName>
</protein>
<gene>
    <name evidence="5" type="ORF">CLV91_0447</name>
</gene>
<evidence type="ECO:0000313" key="5">
    <source>
        <dbReference type="EMBL" id="RKR14372.1"/>
    </source>
</evidence>
<name>A0A495EBW7_9FLAO</name>
<keyword evidence="6" id="KW-1185">Reference proteome</keyword>
<dbReference type="OrthoDB" id="9801455at2"/>
<dbReference type="AlphaFoldDB" id="A0A495EBW7"/>
<evidence type="ECO:0000313" key="6">
    <source>
        <dbReference type="Proteomes" id="UP000269412"/>
    </source>
</evidence>
<evidence type="ECO:0000256" key="1">
    <source>
        <dbReference type="ARBA" id="ARBA00009865"/>
    </source>
</evidence>